<feature type="compositionally biased region" description="Basic and acidic residues" evidence="1">
    <location>
        <begin position="1089"/>
        <end position="1099"/>
    </location>
</feature>
<dbReference type="EMBL" id="GL876967">
    <property type="protein sequence ID" value="KLU83347.1"/>
    <property type="molecule type" value="Genomic_DNA"/>
</dbReference>
<feature type="region of interest" description="Disordered" evidence="1">
    <location>
        <begin position="883"/>
        <end position="1431"/>
    </location>
</feature>
<evidence type="ECO:0000313" key="2">
    <source>
        <dbReference type="EMBL" id="KLU83347.1"/>
    </source>
</evidence>
<feature type="compositionally biased region" description="Low complexity" evidence="1">
    <location>
        <begin position="1176"/>
        <end position="1196"/>
    </location>
</feature>
<feature type="compositionally biased region" description="Polar residues" evidence="1">
    <location>
        <begin position="587"/>
        <end position="603"/>
    </location>
</feature>
<feature type="region of interest" description="Disordered" evidence="1">
    <location>
        <begin position="254"/>
        <end position="284"/>
    </location>
</feature>
<feature type="compositionally biased region" description="Polar residues" evidence="1">
    <location>
        <begin position="1396"/>
        <end position="1431"/>
    </location>
</feature>
<sequence>MSTAGDDAASAQEVDHGQTEKRWDAPIESIGHDGPLDHPLPDYYFTCPPERKYIFSKAHIEGNGIEYKPRPLELDENGDLPPRVHKLSDNESTWTEANNLRQLYAMQVAQVKKRPETYEDLYDYFDGHDLYKIGAYNAFNLISTLADQNKILDPFIQRDKKKVMEAFLDEWLAKNPEAEGRLLSWNWQTDSSARVVLDGYDIFPELGYLTDDDKLIFSAIIAKRYETVKAARAARSARLNPIVVNGSGDGNCGNWSASQSSNGHGTLRRDNDPSNANASISVPATTAGPISSARVEAEVPMVTAAAPVSASRYIFNGSRSVKVSEPAISSHNRHWTDTKHPSAANFSPQAFRTRQRLSDENKQMARGSPAGKPEGIPSNGQSPSRKLPTKPTRNGAHNGGGAQYHGGYNPDTTPTKPPRHALMHSPQGAMVNNPFAGRGHAHAGFSNQPSMPYDLPQPGLPHQPAGHQGGTGREISAIGMPGFSPNQGPRTTGFHGDVHSRAVPNYQQISPPVNQMISQQLQQTTPTTRFANSQRRASGSGPSNKSGPRANGAGWALSEQQDSIHGPKFVHNKPKGNISSGPKPRRNSTMSVPSPGARNQQAGNGKPAAAAAAATEDTKPPSQHGNGGNGYVKPPPQTRETCLNYGLPNTEPAVECPCPTCTHRSRNVTVTVMGGGFLERSDEEALRKHFGQWGRIECVIFPRVPTGFYHGMQGGQSRPPNRAYVTFASDTVPPVVVEEANGKLCPGIRGALRVLHSARSKHFRGVGSPHHRRTYGDQPPMSGPMQHYHHQPGHPNMMAVMPPPMAPPTFANGGFNVAPPHPRPPPMPPMASGGFDQGLPQYAQLGDSPPQAGEQWPANVPVSLPALPPRPVAPIMSAPGLYSYGPSTPPRQVRMAHSEPDRLPGSLASTPSPKKELEWNEVKQPQQKEQEMGKNRQSSEKPHESIEAQKTGKPIPSNSRGPQGRQNDNKLSLPGMHRGLSVVISEGKVTTPSLSTGNSTIIMTPPGSDESNKGKSNNGSPQPASQFEIPAFTEENSGTVVVHRSRKPHSSIPKEWRADNSAAEPGRADGYVADSERTESSMKPSEGGQNKEGDQEKPAYKKKNNKKKQKNKAQGLGKNSQDGQHGHEEQNAPAADGPTAGTDVAVVKKNPTTKKHNKSGKFGKRGHVEDPTSENTTAESRAASRAATTISSGRSTPAVLNRSEEVQTHKARKKQQPRSATPEPKSNKPDNAAPSTAQTPEKSGVEGDGADLTVRKNRVDREDDAVGILTATSATPKHCGAKSTDPTSRVSPFAAQKYEIDRLNADNSRESSSSTLRAAPFNKNNAGLDTKSKPHHIRNGSTLPRGFDPYPRVPTAAAPRGVVAAPSSSTGNKATMGPAPSKGKMAEGGAGGTKPATRSASSTANGAARPTQTEPAKNTPPTTPISSPKLS</sequence>
<proteinExistence type="predicted"/>
<name>A0A0H2TIN8_MAGP6</name>
<feature type="compositionally biased region" description="Polar residues" evidence="1">
    <location>
        <begin position="1310"/>
        <end position="1327"/>
    </location>
</feature>
<feature type="region of interest" description="Disordered" evidence="1">
    <location>
        <begin position="331"/>
        <end position="427"/>
    </location>
</feature>
<feature type="compositionally biased region" description="Polar residues" evidence="1">
    <location>
        <begin position="1014"/>
        <end position="1025"/>
    </location>
</feature>
<dbReference type="OrthoDB" id="3941926at2759"/>
<feature type="region of interest" description="Disordered" evidence="1">
    <location>
        <begin position="1"/>
        <end position="34"/>
    </location>
</feature>
<feature type="compositionally biased region" description="Basic residues" evidence="1">
    <location>
        <begin position="1100"/>
        <end position="1111"/>
    </location>
</feature>
<evidence type="ECO:0000256" key="1">
    <source>
        <dbReference type="SAM" id="MobiDB-lite"/>
    </source>
</evidence>
<feature type="compositionally biased region" description="Polar residues" evidence="1">
    <location>
        <begin position="273"/>
        <end position="284"/>
    </location>
</feature>
<feature type="compositionally biased region" description="Polar residues" evidence="1">
    <location>
        <begin position="518"/>
        <end position="546"/>
    </location>
</feature>
<feature type="compositionally biased region" description="Basic and acidic residues" evidence="1">
    <location>
        <begin position="913"/>
        <end position="947"/>
    </location>
</feature>
<feature type="compositionally biased region" description="Basic and acidic residues" evidence="1">
    <location>
        <begin position="13"/>
        <end position="34"/>
    </location>
</feature>
<dbReference type="VEuPathDB" id="FungiDB:MAPG_02409"/>
<gene>
    <name evidence="2" type="ORF">MAPG_02409</name>
</gene>
<feature type="compositionally biased region" description="Basic and acidic residues" evidence="1">
    <location>
        <begin position="1298"/>
        <end position="1309"/>
    </location>
</feature>
<feature type="compositionally biased region" description="Polar residues" evidence="1">
    <location>
        <begin position="956"/>
        <end position="970"/>
    </location>
</feature>
<reference evidence="2" key="1">
    <citation type="submission" date="2010-05" db="EMBL/GenBank/DDBJ databases">
        <title>The Genome Sequence of Magnaporthe poae strain ATCC 64411.</title>
        <authorList>
            <consortium name="The Broad Institute Genome Sequencing Platform"/>
            <consortium name="Broad Institute Genome Sequencing Center for Infectious Disease"/>
            <person name="Ma L.-J."/>
            <person name="Dead R."/>
            <person name="Young S."/>
            <person name="Zeng Q."/>
            <person name="Koehrsen M."/>
            <person name="Alvarado L."/>
            <person name="Berlin A."/>
            <person name="Chapman S.B."/>
            <person name="Chen Z."/>
            <person name="Freedman E."/>
            <person name="Gellesch M."/>
            <person name="Goldberg J."/>
            <person name="Griggs A."/>
            <person name="Gujja S."/>
            <person name="Heilman E.R."/>
            <person name="Heiman D."/>
            <person name="Hepburn T."/>
            <person name="Howarth C."/>
            <person name="Jen D."/>
            <person name="Larson L."/>
            <person name="Mehta T."/>
            <person name="Neiman D."/>
            <person name="Pearson M."/>
            <person name="Roberts A."/>
            <person name="Saif S."/>
            <person name="Shea T."/>
            <person name="Shenoy N."/>
            <person name="Sisk P."/>
            <person name="Stolte C."/>
            <person name="Sykes S."/>
            <person name="Walk T."/>
            <person name="White J."/>
            <person name="Yandava C."/>
            <person name="Haas B."/>
            <person name="Nusbaum C."/>
            <person name="Birren B."/>
        </authorList>
    </citation>
    <scope>NUCLEOTIDE SEQUENCE</scope>
    <source>
        <strain evidence="2">ATCC 64411</strain>
    </source>
</reference>
<feature type="compositionally biased region" description="Basic residues" evidence="1">
    <location>
        <begin position="1151"/>
        <end position="1165"/>
    </location>
</feature>
<accession>A0A0H2TIN8</accession>
<feature type="region of interest" description="Disordered" evidence="1">
    <location>
        <begin position="822"/>
        <end position="862"/>
    </location>
</feature>
<feature type="non-terminal residue" evidence="2">
    <location>
        <position position="1431"/>
    </location>
</feature>
<reference evidence="2" key="2">
    <citation type="submission" date="2011-03" db="EMBL/GenBank/DDBJ databases">
        <title>Annotation of Magnaporthe poae ATCC 64411.</title>
        <authorList>
            <person name="Ma L.-J."/>
            <person name="Dead R."/>
            <person name="Young S.K."/>
            <person name="Zeng Q."/>
            <person name="Gargeya S."/>
            <person name="Fitzgerald M."/>
            <person name="Haas B."/>
            <person name="Abouelleil A."/>
            <person name="Alvarado L."/>
            <person name="Arachchi H.M."/>
            <person name="Berlin A."/>
            <person name="Brown A."/>
            <person name="Chapman S.B."/>
            <person name="Chen Z."/>
            <person name="Dunbar C."/>
            <person name="Freedman E."/>
            <person name="Gearin G."/>
            <person name="Gellesch M."/>
            <person name="Goldberg J."/>
            <person name="Griggs A."/>
            <person name="Gujja S."/>
            <person name="Heiman D."/>
            <person name="Howarth C."/>
            <person name="Larson L."/>
            <person name="Lui A."/>
            <person name="MacDonald P.J.P."/>
            <person name="Mehta T."/>
            <person name="Montmayeur A."/>
            <person name="Murphy C."/>
            <person name="Neiman D."/>
            <person name="Pearson M."/>
            <person name="Priest M."/>
            <person name="Roberts A."/>
            <person name="Saif S."/>
            <person name="Shea T."/>
            <person name="Shenoy N."/>
            <person name="Sisk P."/>
            <person name="Stolte C."/>
            <person name="Sykes S."/>
            <person name="Yandava C."/>
            <person name="Wortman J."/>
            <person name="Nusbaum C."/>
            <person name="Birren B."/>
        </authorList>
    </citation>
    <scope>NUCLEOTIDE SEQUENCE</scope>
    <source>
        <strain evidence="2">ATCC 64411</strain>
    </source>
</reference>
<feature type="compositionally biased region" description="Polar residues" evidence="1">
    <location>
        <begin position="254"/>
        <end position="264"/>
    </location>
</feature>
<protein>
    <submittedName>
        <fullName evidence="2">Uncharacterized protein</fullName>
    </submittedName>
</protein>
<feature type="compositionally biased region" description="Polar residues" evidence="1">
    <location>
        <begin position="988"/>
        <end position="1002"/>
    </location>
</feature>
<organism evidence="2">
    <name type="scientific">Magnaporthiopsis poae (strain ATCC 64411 / 73-15)</name>
    <name type="common">Kentucky bluegrass fungus</name>
    <name type="synonym">Magnaporthe poae</name>
    <dbReference type="NCBI Taxonomy" id="644358"/>
    <lineage>
        <taxon>Eukaryota</taxon>
        <taxon>Fungi</taxon>
        <taxon>Dikarya</taxon>
        <taxon>Ascomycota</taxon>
        <taxon>Pezizomycotina</taxon>
        <taxon>Sordariomycetes</taxon>
        <taxon>Sordariomycetidae</taxon>
        <taxon>Magnaporthales</taxon>
        <taxon>Magnaporthaceae</taxon>
        <taxon>Magnaporthiopsis</taxon>
    </lineage>
</organism>
<feature type="region of interest" description="Disordered" evidence="1">
    <location>
        <begin position="518"/>
        <end position="635"/>
    </location>
</feature>